<comment type="function">
    <text evidence="8">Cleaves 'Lys-63'-linked poly-ubiquitin chains, and with lesser efficiency 'Lys-48'-linked poly-ubiquitin chains (in vitro). May act as a deubiquitinating enzyme.</text>
</comment>
<evidence type="ECO:0000256" key="4">
    <source>
        <dbReference type="ARBA" id="ARBA00022490"/>
    </source>
</evidence>
<feature type="domain" description="Josephin" evidence="13">
    <location>
        <begin position="220"/>
        <end position="398"/>
    </location>
</feature>
<comment type="subcellular location">
    <subcellularLocation>
        <location evidence="2">Cytoplasm</location>
        <location evidence="2">Cytosol</location>
    </subcellularLocation>
</comment>
<evidence type="ECO:0000313" key="15">
    <source>
        <dbReference type="Proteomes" id="UP000005408"/>
    </source>
</evidence>
<dbReference type="GO" id="GO:0006508">
    <property type="term" value="P:proteolysis"/>
    <property type="evidence" value="ECO:0007669"/>
    <property type="project" value="UniProtKB-KW"/>
</dbReference>
<keyword evidence="15" id="KW-1185">Reference proteome</keyword>
<sequence length="429" mass="48680">MVSARVLYIVVLPMSLRIYSFLLLICCTQVLLTESATRCCVPTNFRSNMDVTGGFLSNSGPNIVDNRVLLYFDYPTERSRTETRITLPGGGHLLHTEIADFAKHRVFKIDGDHCVESHMNATIQDRCISVDAQLVSTGYVGSPKNPLNIQTWRFSIPGTDIINYRMLTEISPGTCLPVLQAEHGFLNGAYSAMTYIISDCKKDVRKNGEYAWKDMTENKEIGVYHERQVKELCALHALNNLFQDQKAFCKKDLDDICIRLSPDHFINPHRSLLGLGNYDVNVLMAAVQTKSCETIWFDKRKNIKCLLPENIQGFILNTPSEYKWGLLHFPFKRKHWIAIRRIKDIYYNLDSKLDSPESIGDEESLFLFLQKELENGEKELLIVVSQEVEQAGTWRRNSDASGNLSTSSDQHSANETATSNANLQPLDDL</sequence>
<keyword evidence="4" id="KW-0963">Cytoplasm</keyword>
<proteinExistence type="predicted"/>
<evidence type="ECO:0000256" key="8">
    <source>
        <dbReference type="ARBA" id="ARBA00058284"/>
    </source>
</evidence>
<accession>A0A8W8MT30</accession>
<organism evidence="14 15">
    <name type="scientific">Magallana gigas</name>
    <name type="common">Pacific oyster</name>
    <name type="synonym">Crassostrea gigas</name>
    <dbReference type="NCBI Taxonomy" id="29159"/>
    <lineage>
        <taxon>Eukaryota</taxon>
        <taxon>Metazoa</taxon>
        <taxon>Spiralia</taxon>
        <taxon>Lophotrochozoa</taxon>
        <taxon>Mollusca</taxon>
        <taxon>Bivalvia</taxon>
        <taxon>Autobranchia</taxon>
        <taxon>Pteriomorphia</taxon>
        <taxon>Ostreida</taxon>
        <taxon>Ostreoidea</taxon>
        <taxon>Ostreidae</taxon>
        <taxon>Magallana</taxon>
    </lineage>
</organism>
<dbReference type="PANTHER" id="PTHR13291:SF0">
    <property type="entry name" value="JOSEPHIN-LIKE PROTEIN"/>
    <property type="match status" value="1"/>
</dbReference>
<feature type="active site" evidence="11">
    <location>
        <position position="350"/>
    </location>
</feature>
<dbReference type="GO" id="GO:0016579">
    <property type="term" value="P:protein deubiquitination"/>
    <property type="evidence" value="ECO:0007669"/>
    <property type="project" value="InterPro"/>
</dbReference>
<dbReference type="PROSITE" id="PS50957">
    <property type="entry name" value="JOSEPHIN"/>
    <property type="match status" value="1"/>
</dbReference>
<evidence type="ECO:0000256" key="6">
    <source>
        <dbReference type="ARBA" id="ARBA00022786"/>
    </source>
</evidence>
<feature type="active site" evidence="11">
    <location>
        <position position="335"/>
    </location>
</feature>
<dbReference type="InterPro" id="IPR040053">
    <property type="entry name" value="JOSD1/2"/>
</dbReference>
<dbReference type="EnsemblMetazoa" id="G3496.5">
    <property type="protein sequence ID" value="G3496.5:cds"/>
    <property type="gene ID" value="G3496"/>
</dbReference>
<evidence type="ECO:0000256" key="5">
    <source>
        <dbReference type="ARBA" id="ARBA00022670"/>
    </source>
</evidence>
<dbReference type="EC" id="3.4.19.12" evidence="3"/>
<dbReference type="Proteomes" id="UP000005408">
    <property type="component" value="Unassembled WGS sequence"/>
</dbReference>
<name>A0A8W8MT30_MAGGI</name>
<keyword evidence="6" id="KW-0833">Ubl conjugation pathway</keyword>
<evidence type="ECO:0000256" key="10">
    <source>
        <dbReference type="ARBA" id="ARBA00077222"/>
    </source>
</evidence>
<dbReference type="Pfam" id="PF02099">
    <property type="entry name" value="Josephin"/>
    <property type="match status" value="1"/>
</dbReference>
<evidence type="ECO:0000313" key="14">
    <source>
        <dbReference type="EnsemblMetazoa" id="G3496.5:cds"/>
    </source>
</evidence>
<keyword evidence="5" id="KW-0645">Protease</keyword>
<dbReference type="GO" id="GO:0004843">
    <property type="term" value="F:cysteine-type deubiquitinase activity"/>
    <property type="evidence" value="ECO:0007669"/>
    <property type="project" value="UniProtKB-EC"/>
</dbReference>
<evidence type="ECO:0000256" key="1">
    <source>
        <dbReference type="ARBA" id="ARBA00000707"/>
    </source>
</evidence>
<dbReference type="InterPro" id="IPR006155">
    <property type="entry name" value="Josephin"/>
</dbReference>
<feature type="region of interest" description="Disordered" evidence="12">
    <location>
        <begin position="394"/>
        <end position="429"/>
    </location>
</feature>
<dbReference type="SMART" id="SM01246">
    <property type="entry name" value="Josephin"/>
    <property type="match status" value="1"/>
</dbReference>
<reference evidence="14" key="1">
    <citation type="submission" date="2022-08" db="UniProtKB">
        <authorList>
            <consortium name="EnsemblMetazoa"/>
        </authorList>
    </citation>
    <scope>IDENTIFICATION</scope>
    <source>
        <strain evidence="14">05x7-T-G4-1.051#20</strain>
    </source>
</reference>
<feature type="active site" evidence="11">
    <location>
        <position position="233"/>
    </location>
</feature>
<evidence type="ECO:0000256" key="12">
    <source>
        <dbReference type="SAM" id="MobiDB-lite"/>
    </source>
</evidence>
<protein>
    <recommendedName>
        <fullName evidence="9">Josephin-2</fullName>
        <ecNumber evidence="3">3.4.19.12</ecNumber>
    </recommendedName>
    <alternativeName>
        <fullName evidence="10">Josephin domain-containing protein 2</fullName>
    </alternativeName>
</protein>
<feature type="compositionally biased region" description="Polar residues" evidence="12">
    <location>
        <begin position="399"/>
        <end position="423"/>
    </location>
</feature>
<dbReference type="Gene3D" id="3.90.70.40">
    <property type="match status" value="1"/>
</dbReference>
<dbReference type="GO" id="GO:0005829">
    <property type="term" value="C:cytosol"/>
    <property type="evidence" value="ECO:0007669"/>
    <property type="project" value="UniProtKB-SubCell"/>
</dbReference>
<comment type="catalytic activity">
    <reaction evidence="1">
        <text>Thiol-dependent hydrolysis of ester, thioester, amide, peptide and isopeptide bonds formed by the C-terminal Gly of ubiquitin (a 76-residue protein attached to proteins as an intracellular targeting signal).</text>
        <dbReference type="EC" id="3.4.19.12"/>
    </reaction>
</comment>
<dbReference type="FunFam" id="3.90.70.40:FF:000003">
    <property type="entry name" value="josephin-2 isoform X1"/>
    <property type="match status" value="1"/>
</dbReference>
<evidence type="ECO:0000256" key="9">
    <source>
        <dbReference type="ARBA" id="ARBA00069892"/>
    </source>
</evidence>
<evidence type="ECO:0000256" key="3">
    <source>
        <dbReference type="ARBA" id="ARBA00012759"/>
    </source>
</evidence>
<dbReference type="AlphaFoldDB" id="A0A8W8MT30"/>
<keyword evidence="7 11" id="KW-0378">Hydrolase</keyword>
<dbReference type="PANTHER" id="PTHR13291">
    <property type="entry name" value="JOSEPHIN 1, 2"/>
    <property type="match status" value="1"/>
</dbReference>
<evidence type="ECO:0000256" key="2">
    <source>
        <dbReference type="ARBA" id="ARBA00004514"/>
    </source>
</evidence>
<evidence type="ECO:0000256" key="11">
    <source>
        <dbReference type="PROSITE-ProRule" id="PRU00331"/>
    </source>
</evidence>
<evidence type="ECO:0000256" key="7">
    <source>
        <dbReference type="ARBA" id="ARBA00022801"/>
    </source>
</evidence>
<evidence type="ECO:0000259" key="13">
    <source>
        <dbReference type="PROSITE" id="PS50957"/>
    </source>
</evidence>